<keyword evidence="2" id="KW-1185">Reference proteome</keyword>
<dbReference type="InterPro" id="IPR010546">
    <property type="entry name" value="DUF1120"/>
</dbReference>
<dbReference type="EMBL" id="FNKJ01000003">
    <property type="protein sequence ID" value="SDR27810.1"/>
    <property type="molecule type" value="Genomic_DNA"/>
</dbReference>
<name>A0A1H1HQT7_9PSED</name>
<proteinExistence type="predicted"/>
<dbReference type="RefSeq" id="WP_090324961.1">
    <property type="nucleotide sequence ID" value="NZ_FNKJ01000003.1"/>
</dbReference>
<evidence type="ECO:0000313" key="2">
    <source>
        <dbReference type="Proteomes" id="UP000199570"/>
    </source>
</evidence>
<reference evidence="2" key="1">
    <citation type="submission" date="2016-10" db="EMBL/GenBank/DDBJ databases">
        <authorList>
            <person name="Varghese N."/>
            <person name="Submissions S."/>
        </authorList>
    </citation>
    <scope>NUCLEOTIDE SEQUENCE [LARGE SCALE GENOMIC DNA]</scope>
    <source>
        <strain evidence="2">BS3775</strain>
    </source>
</reference>
<dbReference type="AlphaFoldDB" id="A0A1H1HQT7"/>
<evidence type="ECO:0000313" key="1">
    <source>
        <dbReference type="EMBL" id="SDR27810.1"/>
    </source>
</evidence>
<accession>A0A1H1HQT7</accession>
<gene>
    <name evidence="1" type="ORF">SAMN04490195_4429</name>
</gene>
<organism evidence="1 2">
    <name type="scientific">Pseudomonas moorei</name>
    <dbReference type="NCBI Taxonomy" id="395599"/>
    <lineage>
        <taxon>Bacteria</taxon>
        <taxon>Pseudomonadati</taxon>
        <taxon>Pseudomonadota</taxon>
        <taxon>Gammaproteobacteria</taxon>
        <taxon>Pseudomonadales</taxon>
        <taxon>Pseudomonadaceae</taxon>
        <taxon>Pseudomonas</taxon>
    </lineage>
</organism>
<dbReference type="Pfam" id="PF06551">
    <property type="entry name" value="DUF1120"/>
    <property type="match status" value="1"/>
</dbReference>
<sequence>MKKYFVALSTAALVSVAPYALASSTDLTVTGVITPSACTPSLSKGGVVDNGKISAKDLDPVRDTLIGTYPLQLAVSCDGPTQFALKPIDRQAGTASMATWFGLGLTDAGEKLGGVRVDVKNALADGVAAHAIDSEDEGKTWKAAWVTRPGYLLSVGSTTDLSTPLFVKDLTMDFEVNTNIARADSLTLTDEVLMDGAVTFEMTYI</sequence>
<dbReference type="Proteomes" id="UP000199570">
    <property type="component" value="Unassembled WGS sequence"/>
</dbReference>
<dbReference type="OrthoDB" id="6602106at2"/>
<protein>
    <submittedName>
        <fullName evidence="1">Uncharacterized protein</fullName>
    </submittedName>
</protein>